<dbReference type="STRING" id="714943.Mucpa_3206"/>
<sequence length="108" mass="13193">MRDGFVIVVPALRVEGMALFPFILVKHESLKYDEILLRHERIHLRQELELLVIPFYMMYLLHYLYNLLRYLDSGKAYLNIVFEKEAYAKEAETDYLQRRKFWAWLNFC</sequence>
<dbReference type="AlphaFoldDB" id="H1YG46"/>
<evidence type="ECO:0008006" key="3">
    <source>
        <dbReference type="Google" id="ProtNLM"/>
    </source>
</evidence>
<proteinExistence type="predicted"/>
<reference evidence="1" key="1">
    <citation type="submission" date="2011-09" db="EMBL/GenBank/DDBJ databases">
        <title>The permanent draft genome of Mucilaginibacter paludis DSM 18603.</title>
        <authorList>
            <consortium name="US DOE Joint Genome Institute (JGI-PGF)"/>
            <person name="Lucas S."/>
            <person name="Han J."/>
            <person name="Lapidus A."/>
            <person name="Bruce D."/>
            <person name="Goodwin L."/>
            <person name="Pitluck S."/>
            <person name="Peters L."/>
            <person name="Kyrpides N."/>
            <person name="Mavromatis K."/>
            <person name="Ivanova N."/>
            <person name="Mikhailova N."/>
            <person name="Held B."/>
            <person name="Detter J.C."/>
            <person name="Tapia R."/>
            <person name="Han C."/>
            <person name="Land M."/>
            <person name="Hauser L."/>
            <person name="Markowitz V."/>
            <person name="Cheng J.-F."/>
            <person name="Hugenholtz P."/>
            <person name="Woyke T."/>
            <person name="Wu D."/>
            <person name="Tindall B."/>
            <person name="Brambilla E."/>
            <person name="Klenk H.-P."/>
            <person name="Eisen J.A."/>
        </authorList>
    </citation>
    <scope>NUCLEOTIDE SEQUENCE [LARGE SCALE GENOMIC DNA]</scope>
    <source>
        <strain evidence="1">DSM 18603</strain>
    </source>
</reference>
<evidence type="ECO:0000313" key="1">
    <source>
        <dbReference type="EMBL" id="EHQ27310.1"/>
    </source>
</evidence>
<keyword evidence="2" id="KW-1185">Reference proteome</keyword>
<dbReference type="Proteomes" id="UP000002774">
    <property type="component" value="Chromosome"/>
</dbReference>
<organism evidence="1 2">
    <name type="scientific">Mucilaginibacter paludis DSM 18603</name>
    <dbReference type="NCBI Taxonomy" id="714943"/>
    <lineage>
        <taxon>Bacteria</taxon>
        <taxon>Pseudomonadati</taxon>
        <taxon>Bacteroidota</taxon>
        <taxon>Sphingobacteriia</taxon>
        <taxon>Sphingobacteriales</taxon>
        <taxon>Sphingobacteriaceae</taxon>
        <taxon>Mucilaginibacter</taxon>
    </lineage>
</organism>
<accession>H1YG46</accession>
<dbReference type="eggNOG" id="ENOG5032RMQ">
    <property type="taxonomic scope" value="Bacteria"/>
</dbReference>
<dbReference type="RefSeq" id="WP_008507707.1">
    <property type="nucleotide sequence ID" value="NZ_CM001403.1"/>
</dbReference>
<gene>
    <name evidence="1" type="ORF">Mucpa_3206</name>
</gene>
<dbReference type="EMBL" id="CM001403">
    <property type="protein sequence ID" value="EHQ27310.1"/>
    <property type="molecule type" value="Genomic_DNA"/>
</dbReference>
<protein>
    <recommendedName>
        <fullName evidence="3">Peptidase M56 domain-containing protein</fullName>
    </recommendedName>
</protein>
<name>H1YG46_9SPHI</name>
<evidence type="ECO:0000313" key="2">
    <source>
        <dbReference type="Proteomes" id="UP000002774"/>
    </source>
</evidence>
<dbReference type="HOGENOM" id="CLU_137778_1_0_10"/>